<evidence type="ECO:0000256" key="1">
    <source>
        <dbReference type="ARBA" id="ARBA00004651"/>
    </source>
</evidence>
<keyword evidence="12" id="KW-1185">Reference proteome</keyword>
<feature type="transmembrane region" description="Helical" evidence="10">
    <location>
        <begin position="391"/>
        <end position="412"/>
    </location>
</feature>
<name>A0A923N4C8_9BACT</name>
<evidence type="ECO:0000256" key="7">
    <source>
        <dbReference type="ARBA" id="ARBA00023065"/>
    </source>
</evidence>
<keyword evidence="6 10" id="KW-1133">Transmembrane helix</keyword>
<evidence type="ECO:0000256" key="2">
    <source>
        <dbReference type="ARBA" id="ARBA00022448"/>
    </source>
</evidence>
<accession>A0A923N4C8</accession>
<dbReference type="InterPro" id="IPR048279">
    <property type="entry name" value="MdtK-like"/>
</dbReference>
<feature type="transmembrane region" description="Helical" evidence="10">
    <location>
        <begin position="418"/>
        <end position="437"/>
    </location>
</feature>
<protein>
    <recommendedName>
        <fullName evidence="9">Multidrug-efflux transporter</fullName>
    </recommendedName>
</protein>
<evidence type="ECO:0000313" key="11">
    <source>
        <dbReference type="EMBL" id="MBC5991497.1"/>
    </source>
</evidence>
<comment type="caution">
    <text evidence="11">The sequence shown here is derived from an EMBL/GenBank/DDBJ whole genome shotgun (WGS) entry which is preliminary data.</text>
</comment>
<keyword evidence="8 10" id="KW-0472">Membrane</keyword>
<keyword evidence="5 10" id="KW-0812">Transmembrane</keyword>
<dbReference type="GO" id="GO:0005886">
    <property type="term" value="C:plasma membrane"/>
    <property type="evidence" value="ECO:0007669"/>
    <property type="project" value="UniProtKB-SubCell"/>
</dbReference>
<dbReference type="InterPro" id="IPR002528">
    <property type="entry name" value="MATE_fam"/>
</dbReference>
<evidence type="ECO:0000256" key="3">
    <source>
        <dbReference type="ARBA" id="ARBA00022449"/>
    </source>
</evidence>
<feature type="transmembrane region" description="Helical" evidence="10">
    <location>
        <begin position="357"/>
        <end position="379"/>
    </location>
</feature>
<evidence type="ECO:0000313" key="12">
    <source>
        <dbReference type="Proteomes" id="UP000603640"/>
    </source>
</evidence>
<proteinExistence type="predicted"/>
<dbReference type="AlphaFoldDB" id="A0A923N4C8"/>
<organism evidence="11 12">
    <name type="scientific">Pontibacter cellulosilyticus</name>
    <dbReference type="NCBI Taxonomy" id="1720253"/>
    <lineage>
        <taxon>Bacteria</taxon>
        <taxon>Pseudomonadati</taxon>
        <taxon>Bacteroidota</taxon>
        <taxon>Cytophagia</taxon>
        <taxon>Cytophagales</taxon>
        <taxon>Hymenobacteraceae</taxon>
        <taxon>Pontibacter</taxon>
    </lineage>
</organism>
<dbReference type="CDD" id="cd13131">
    <property type="entry name" value="MATE_NorM_like"/>
    <property type="match status" value="1"/>
</dbReference>
<feature type="transmembrane region" description="Helical" evidence="10">
    <location>
        <begin position="314"/>
        <end position="337"/>
    </location>
</feature>
<dbReference type="GO" id="GO:0042910">
    <property type="term" value="F:xenobiotic transmembrane transporter activity"/>
    <property type="evidence" value="ECO:0007669"/>
    <property type="project" value="InterPro"/>
</dbReference>
<feature type="transmembrane region" description="Helical" evidence="10">
    <location>
        <begin position="14"/>
        <end position="33"/>
    </location>
</feature>
<comment type="subcellular location">
    <subcellularLocation>
        <location evidence="1">Cell membrane</location>
        <topology evidence="1">Multi-pass membrane protein</topology>
    </subcellularLocation>
</comment>
<reference evidence="11" key="1">
    <citation type="submission" date="2020-08" db="EMBL/GenBank/DDBJ databases">
        <title>Pontibacter sp. SD6 16S ribosomal RNA gene Genome sequencing and assembly.</title>
        <authorList>
            <person name="Kang M."/>
        </authorList>
    </citation>
    <scope>NUCLEOTIDE SEQUENCE</scope>
    <source>
        <strain evidence="11">SD6</strain>
    </source>
</reference>
<evidence type="ECO:0000256" key="8">
    <source>
        <dbReference type="ARBA" id="ARBA00023136"/>
    </source>
</evidence>
<dbReference type="PIRSF" id="PIRSF006603">
    <property type="entry name" value="DinF"/>
    <property type="match status" value="1"/>
</dbReference>
<dbReference type="RefSeq" id="WP_187065499.1">
    <property type="nucleotide sequence ID" value="NZ_JACRVF010000001.1"/>
</dbReference>
<dbReference type="PANTHER" id="PTHR43298">
    <property type="entry name" value="MULTIDRUG RESISTANCE PROTEIN NORM-RELATED"/>
    <property type="match status" value="1"/>
</dbReference>
<gene>
    <name evidence="11" type="ORF">H8S84_01455</name>
</gene>
<dbReference type="EMBL" id="JACRVF010000001">
    <property type="protein sequence ID" value="MBC5991497.1"/>
    <property type="molecule type" value="Genomic_DNA"/>
</dbReference>
<dbReference type="InterPro" id="IPR050222">
    <property type="entry name" value="MATE_MdtK"/>
</dbReference>
<evidence type="ECO:0000256" key="9">
    <source>
        <dbReference type="ARBA" id="ARBA00031636"/>
    </source>
</evidence>
<dbReference type="PANTHER" id="PTHR43298:SF2">
    <property type="entry name" value="FMN_FAD EXPORTER YEEO-RELATED"/>
    <property type="match status" value="1"/>
</dbReference>
<feature type="transmembrane region" description="Helical" evidence="10">
    <location>
        <begin position="277"/>
        <end position="302"/>
    </location>
</feature>
<feature type="transmembrane region" description="Helical" evidence="10">
    <location>
        <begin position="161"/>
        <end position="182"/>
    </location>
</feature>
<feature type="transmembrane region" description="Helical" evidence="10">
    <location>
        <begin position="53"/>
        <end position="76"/>
    </location>
</feature>
<dbReference type="GO" id="GO:0015297">
    <property type="term" value="F:antiporter activity"/>
    <property type="evidence" value="ECO:0007669"/>
    <property type="project" value="UniProtKB-KW"/>
</dbReference>
<evidence type="ECO:0000256" key="6">
    <source>
        <dbReference type="ARBA" id="ARBA00022989"/>
    </source>
</evidence>
<feature type="transmembrane region" description="Helical" evidence="10">
    <location>
        <begin position="131"/>
        <end position="149"/>
    </location>
</feature>
<dbReference type="GO" id="GO:0006811">
    <property type="term" value="P:monoatomic ion transport"/>
    <property type="evidence" value="ECO:0007669"/>
    <property type="project" value="UniProtKB-KW"/>
</dbReference>
<keyword evidence="2" id="KW-0813">Transport</keyword>
<dbReference type="Pfam" id="PF01554">
    <property type="entry name" value="MatE"/>
    <property type="match status" value="2"/>
</dbReference>
<keyword evidence="3" id="KW-0050">Antiport</keyword>
<sequence>MNTAEYKEHFAKNITLAFPVVLSQLGHIMVSVFDSLMVGQIGTLPLAAASLGNSIFMITLVFGLGVSYSITPLIAAADGRRNYTRISLLLLNGLVSNVLLGILLFIAGYFLSPYITFLDQPDAVVKLAVPYLNILFLSMVPLMVFQAFRQFAEGLSLTKQAMYISLVANSLNIVLNYILIYGKLGFEPMGLVGAGWATLISRVVMALMMGGYVIFAKRFDIFRRFLRLRHLSFLHIYRIFRLGLPISGQMIFEMGAFSFSAIMIGWLGAKQLAAHQIAINVASVTYMMASGIAAAATIRVGNQKGMGNIRGMRVAGLSSFAMGALFMLVSGLLMIAGNRLIPMLYIDDVEVIQIASTLLIIAALFQISDGVQVVGLGALRGLEDVRIPSLISLLAYWVIGLPVGYLLCFKLGFGVNGVWMGLLVGLSVAAVLLFLRFKALSNRYKKIAL</sequence>
<keyword evidence="4" id="KW-1003">Cell membrane</keyword>
<evidence type="ECO:0000256" key="10">
    <source>
        <dbReference type="SAM" id="Phobius"/>
    </source>
</evidence>
<evidence type="ECO:0000256" key="5">
    <source>
        <dbReference type="ARBA" id="ARBA00022692"/>
    </source>
</evidence>
<dbReference type="NCBIfam" id="TIGR00797">
    <property type="entry name" value="matE"/>
    <property type="match status" value="1"/>
</dbReference>
<keyword evidence="7" id="KW-0406">Ion transport</keyword>
<dbReference type="Proteomes" id="UP000603640">
    <property type="component" value="Unassembled WGS sequence"/>
</dbReference>
<feature type="transmembrane region" description="Helical" evidence="10">
    <location>
        <begin position="236"/>
        <end position="265"/>
    </location>
</feature>
<feature type="transmembrane region" description="Helical" evidence="10">
    <location>
        <begin position="88"/>
        <end position="111"/>
    </location>
</feature>
<evidence type="ECO:0000256" key="4">
    <source>
        <dbReference type="ARBA" id="ARBA00022475"/>
    </source>
</evidence>
<feature type="transmembrane region" description="Helical" evidence="10">
    <location>
        <begin position="194"/>
        <end position="215"/>
    </location>
</feature>